<keyword evidence="1" id="KW-0732">Signal</keyword>
<dbReference type="AlphaFoldDB" id="A0AAX1N612"/>
<dbReference type="InterPro" id="IPR019282">
    <property type="entry name" value="Glycoamylase-like_cons_dom"/>
</dbReference>
<evidence type="ECO:0000259" key="2">
    <source>
        <dbReference type="Pfam" id="PF10091"/>
    </source>
</evidence>
<feature type="chain" id="PRO_5043645716" evidence="1">
    <location>
        <begin position="21"/>
        <end position="429"/>
    </location>
</feature>
<evidence type="ECO:0000313" key="4">
    <source>
        <dbReference type="Proteomes" id="UP000678679"/>
    </source>
</evidence>
<organism evidence="3 4">
    <name type="scientific">Flammeovirga yaeyamensis</name>
    <dbReference type="NCBI Taxonomy" id="367791"/>
    <lineage>
        <taxon>Bacteria</taxon>
        <taxon>Pseudomonadati</taxon>
        <taxon>Bacteroidota</taxon>
        <taxon>Cytophagia</taxon>
        <taxon>Cytophagales</taxon>
        <taxon>Flammeovirgaceae</taxon>
        <taxon>Flammeovirga</taxon>
    </lineage>
</organism>
<name>A0AAX1N612_9BACT</name>
<dbReference type="EMBL" id="CP076132">
    <property type="protein sequence ID" value="QWG02862.1"/>
    <property type="molecule type" value="Genomic_DNA"/>
</dbReference>
<gene>
    <name evidence="3" type="ORF">KMW28_04590</name>
</gene>
<proteinExistence type="predicted"/>
<sequence length="429" mass="50265">MKKYLWTSLLFIFTSFLLWGCNEDEQNQEKLSDEELMETVQKQTFKYFWDYGHPLAGLARERSNGNDDIVTTGGSGFGIMAIIVGIERGYITREEGTKRLIQIYEFLNKSDQFHGAFPHWYDGSTGKAFSFSKKDNGGDLVETAFLVQGIITSRNYFNQNNEEEKELRKLATSLWEGVDWDWYRNGTENLYWHWSPNYDFQMNMPLYGFNETQIVYLLAAASPTHQIDPSIYKSCWENGTDRYQLSLEKDSAKPLFWAHYSYIGLDPKFKDGNSEKSYFQLMKERTLENRLWCINQKDKYPNYGEKEWGLTASDDPFRGYMAHEPTTNLDNGTISPTAALSSIVYTPKESLEVMRHLYETKPKLWGEYGFKDAYNLSNNDWYAESYLAIDQGPIITMIENYRTGLLWKYFMMDEDIKTGIQRLNWTFEQ</sequence>
<evidence type="ECO:0000256" key="1">
    <source>
        <dbReference type="SAM" id="SignalP"/>
    </source>
</evidence>
<evidence type="ECO:0000313" key="3">
    <source>
        <dbReference type="EMBL" id="QWG02862.1"/>
    </source>
</evidence>
<accession>A0AAX1N612</accession>
<dbReference type="Gene3D" id="1.50.10.140">
    <property type="match status" value="1"/>
</dbReference>
<dbReference type="RefSeq" id="WP_169664348.1">
    <property type="nucleotide sequence ID" value="NZ_CP076132.1"/>
</dbReference>
<dbReference type="Proteomes" id="UP000678679">
    <property type="component" value="Chromosome 1"/>
</dbReference>
<reference evidence="3 4" key="1">
    <citation type="submission" date="2021-05" db="EMBL/GenBank/DDBJ databases">
        <title>Comparative genomic studies on the polysaccharide-degrading batcterial strains of the Flammeovirga genus.</title>
        <authorList>
            <person name="Zewei F."/>
            <person name="Zheng Z."/>
            <person name="Yu L."/>
            <person name="Ruyue G."/>
            <person name="Yanhong M."/>
            <person name="Yuanyuan C."/>
            <person name="Jingyan G."/>
            <person name="Wenjun H."/>
        </authorList>
    </citation>
    <scope>NUCLEOTIDE SEQUENCE [LARGE SCALE GENOMIC DNA]</scope>
    <source>
        <strain evidence="3 4">NBRC:100898</strain>
    </source>
</reference>
<protein>
    <submittedName>
        <fullName evidence="3">Beta-glucosidase</fullName>
    </submittedName>
</protein>
<dbReference type="InterPro" id="IPR016883">
    <property type="entry name" value="UCP028431"/>
</dbReference>
<keyword evidence="4" id="KW-1185">Reference proteome</keyword>
<feature type="domain" description="Glycoamylase-like" evidence="2">
    <location>
        <begin position="205"/>
        <end position="412"/>
    </location>
</feature>
<dbReference type="KEGG" id="fya:KMW28_04590"/>
<dbReference type="PIRSF" id="PIRSF028431">
    <property type="entry name" value="UCP028431"/>
    <property type="match status" value="1"/>
</dbReference>
<feature type="signal peptide" evidence="1">
    <location>
        <begin position="1"/>
        <end position="20"/>
    </location>
</feature>
<dbReference type="Pfam" id="PF10091">
    <property type="entry name" value="Glycoamylase"/>
    <property type="match status" value="1"/>
</dbReference>